<dbReference type="KEGG" id="cyu:UCYN_07230"/>
<dbReference type="InterPro" id="IPR035931">
    <property type="entry name" value="YlxR-like_sf"/>
</dbReference>
<dbReference type="HOGENOM" id="CLU_147970_2_0_3"/>
<evidence type="ECO:0000313" key="3">
    <source>
        <dbReference type="Proteomes" id="UP000001405"/>
    </source>
</evidence>
<dbReference type="Gene3D" id="3.30.1230.10">
    <property type="entry name" value="YlxR-like"/>
    <property type="match status" value="1"/>
</dbReference>
<dbReference type="AlphaFoldDB" id="D3EPL9"/>
<dbReference type="Pfam" id="PF04296">
    <property type="entry name" value="YlxR"/>
    <property type="match status" value="1"/>
</dbReference>
<dbReference type="InterPro" id="IPR007393">
    <property type="entry name" value="YlxR_dom"/>
</dbReference>
<dbReference type="OrthoDB" id="426849at2"/>
<protein>
    <submittedName>
        <fullName evidence="2">Predicted nucleic-acid-binding protein implicated in transcription termination</fullName>
    </submittedName>
</protein>
<name>D3EPL9_ATETH</name>
<evidence type="ECO:0000313" key="2">
    <source>
        <dbReference type="EMBL" id="ADB95419.1"/>
    </source>
</evidence>
<organism evidence="3">
    <name type="scientific">Atelocyanobacterium thalassa (isolate ALOHA)</name>
    <dbReference type="NCBI Taxonomy" id="1453429"/>
    <lineage>
        <taxon>Bacteria</taxon>
        <taxon>Bacillati</taxon>
        <taxon>Cyanobacteriota</taxon>
        <taxon>Cyanophyceae</taxon>
        <taxon>Oscillatoriophycideae</taxon>
        <taxon>Chroococcales</taxon>
        <taxon>Aphanothecaceae</taxon>
        <taxon>Candidatus Atelocyanobacterium</taxon>
        <taxon>Candidatus Atelocyanobacterium thalassae</taxon>
    </lineage>
</organism>
<dbReference type="SUPFAM" id="SSF64376">
    <property type="entry name" value="YlxR-like"/>
    <property type="match status" value="1"/>
</dbReference>
<keyword evidence="3" id="KW-1185">Reference proteome</keyword>
<proteinExistence type="predicted"/>
<reference evidence="2 3" key="1">
    <citation type="journal article" date="2010" name="Nature">
        <title>Metabolic streamlining in an open-ocean nitrogen-fixing cyanobacterium.</title>
        <authorList>
            <person name="Tripp H.J."/>
            <person name="Bench S.R."/>
            <person name="Turk K.A."/>
            <person name="Foster R.A."/>
            <person name="Desany B.A."/>
            <person name="Niazi F."/>
            <person name="Affourtit J.P."/>
            <person name="Zehr J.P."/>
        </authorList>
    </citation>
    <scope>NUCLEOTIDE SEQUENCE [LARGE SCALE GENOMIC DNA]</scope>
    <source>
        <strain evidence="3">ALOHA</strain>
    </source>
</reference>
<dbReference type="Proteomes" id="UP000001405">
    <property type="component" value="Chromosome"/>
</dbReference>
<gene>
    <name evidence="2" type="ordered locus">UCYN_07230</name>
</gene>
<dbReference type="InterPro" id="IPR037465">
    <property type="entry name" value="YlxR"/>
</dbReference>
<feature type="domain" description="YlxR" evidence="1">
    <location>
        <begin position="6"/>
        <end position="77"/>
    </location>
</feature>
<evidence type="ECO:0000259" key="1">
    <source>
        <dbReference type="Pfam" id="PF04296"/>
    </source>
</evidence>
<dbReference type="EMBL" id="CP001842">
    <property type="protein sequence ID" value="ADB95419.1"/>
    <property type="molecule type" value="Genomic_DNA"/>
</dbReference>
<dbReference type="STRING" id="1453429.UCYN_07230"/>
<dbReference type="PANTHER" id="PTHR34215">
    <property type="entry name" value="BLL0784 PROTEIN"/>
    <property type="match status" value="1"/>
</dbReference>
<dbReference type="RefSeq" id="WP_012954106.1">
    <property type="nucleotide sequence ID" value="NC_013771.1"/>
</dbReference>
<sequence>MKVNYRRCISCRCINHKDKFWRIVKVYLSQTVQLDKGMGRSVYLCPKKACLAVASQKNRLERGLKTSIPQNIYKKLWERLENESI</sequence>
<accession>D3EPL9</accession>
<dbReference type="PANTHER" id="PTHR34215:SF1">
    <property type="entry name" value="YLXR DOMAIN-CONTAINING PROTEIN"/>
    <property type="match status" value="1"/>
</dbReference>